<evidence type="ECO:0000313" key="14">
    <source>
        <dbReference type="Proteomes" id="UP000070617"/>
    </source>
</evidence>
<evidence type="ECO:0000256" key="10">
    <source>
        <dbReference type="ARBA" id="ARBA00047767"/>
    </source>
</evidence>
<evidence type="ECO:0000256" key="11">
    <source>
        <dbReference type="HAMAP-Rule" id="MF_01220"/>
    </source>
</evidence>
<evidence type="ECO:0000256" key="4">
    <source>
        <dbReference type="ARBA" id="ARBA00022490"/>
    </source>
</evidence>
<keyword evidence="7 11" id="KW-0418">Kinase</keyword>
<dbReference type="PIRSF" id="PIRSF005650">
    <property type="entry name" value="Uridylate_kin"/>
    <property type="match status" value="1"/>
</dbReference>
<feature type="binding site" evidence="11">
    <location>
        <position position="60"/>
    </location>
    <ligand>
        <name>UMP</name>
        <dbReference type="ChEBI" id="CHEBI:57865"/>
    </ligand>
</feature>
<dbReference type="GO" id="GO:0006225">
    <property type="term" value="P:UDP biosynthetic process"/>
    <property type="evidence" value="ECO:0007669"/>
    <property type="project" value="TreeGrafter"/>
</dbReference>
<organism evidence="13 14">
    <name type="scientific">Fusobacterium equinum</name>
    <dbReference type="NCBI Taxonomy" id="134605"/>
    <lineage>
        <taxon>Bacteria</taxon>
        <taxon>Fusobacteriati</taxon>
        <taxon>Fusobacteriota</taxon>
        <taxon>Fusobacteriia</taxon>
        <taxon>Fusobacteriales</taxon>
        <taxon>Fusobacteriaceae</taxon>
        <taxon>Fusobacterium</taxon>
    </lineage>
</organism>
<comment type="caution">
    <text evidence="13">The sequence shown here is derived from an EMBL/GenBank/DDBJ whole genome shotgun (WGS) entry which is preliminary data.</text>
</comment>
<dbReference type="PANTHER" id="PTHR42833">
    <property type="entry name" value="URIDYLATE KINASE"/>
    <property type="match status" value="1"/>
</dbReference>
<feature type="domain" description="Aspartate/glutamate/uridylate kinase" evidence="12">
    <location>
        <begin position="14"/>
        <end position="222"/>
    </location>
</feature>
<dbReference type="PANTHER" id="PTHR42833:SF4">
    <property type="entry name" value="URIDYLATE KINASE PUMPKIN, CHLOROPLASTIC"/>
    <property type="match status" value="1"/>
</dbReference>
<sequence length="245" mass="26708">MRRNERMEKPCYQKVLLKLSGEALMGEQEFGISSDVINSYAMQIKEIVDLGVQVSIVIGGGNIFRGLSGAEQGVDRVTGDHMGMLATVINSLALQNAMEKIGLATRVQTAIEMPKVAEPFIKRKAQRHLEKGRVVIFGAGTGNPYFTTDTAAALRAIEMNTDVVIKATKVDGVYDKDPVKYADAVKYETVTYTEVLNKDLKVMDATAISLCRENKLPIVVFNSLVPGNLKKVILGEKIGTTVVAE</sequence>
<evidence type="ECO:0000256" key="6">
    <source>
        <dbReference type="ARBA" id="ARBA00022741"/>
    </source>
</evidence>
<comment type="similarity">
    <text evidence="3 11">Belongs to the UMP kinase family.</text>
</comment>
<keyword evidence="4 11" id="KW-0963">Cytoplasm</keyword>
<dbReference type="AlphaFoldDB" id="A0A133N6R1"/>
<dbReference type="UniPathway" id="UPA00159">
    <property type="reaction ID" value="UER00275"/>
</dbReference>
<evidence type="ECO:0000256" key="5">
    <source>
        <dbReference type="ARBA" id="ARBA00022679"/>
    </source>
</evidence>
<dbReference type="InterPro" id="IPR036393">
    <property type="entry name" value="AceGlu_kinase-like_sf"/>
</dbReference>
<accession>A0A133N6R1</accession>
<dbReference type="PATRIC" id="fig|134605.3.peg.1830"/>
<dbReference type="STRING" id="134605.HMPREF3206_01851"/>
<dbReference type="GO" id="GO:0005524">
    <property type="term" value="F:ATP binding"/>
    <property type="evidence" value="ECO:0007669"/>
    <property type="project" value="UniProtKB-KW"/>
</dbReference>
<feature type="binding site" evidence="11">
    <location>
        <position position="177"/>
    </location>
    <ligand>
        <name>ATP</name>
        <dbReference type="ChEBI" id="CHEBI:30616"/>
    </ligand>
</feature>
<feature type="binding site" evidence="11">
    <location>
        <position position="174"/>
    </location>
    <ligand>
        <name>ATP</name>
        <dbReference type="ChEBI" id="CHEBI:30616"/>
    </ligand>
</feature>
<feature type="binding site" evidence="11">
    <location>
        <position position="61"/>
    </location>
    <ligand>
        <name>ATP</name>
        <dbReference type="ChEBI" id="CHEBI:30616"/>
    </ligand>
</feature>
<dbReference type="GO" id="GO:0033862">
    <property type="term" value="F:UMP kinase activity"/>
    <property type="evidence" value="ECO:0007669"/>
    <property type="project" value="UniProtKB-EC"/>
</dbReference>
<dbReference type="EMBL" id="LRPX01000106">
    <property type="protein sequence ID" value="KXA11975.1"/>
    <property type="molecule type" value="Genomic_DNA"/>
</dbReference>
<evidence type="ECO:0000313" key="13">
    <source>
        <dbReference type="EMBL" id="KXA11975.1"/>
    </source>
</evidence>
<dbReference type="EC" id="2.7.4.22" evidence="11"/>
<keyword evidence="5 11" id="KW-0808">Transferase</keyword>
<dbReference type="NCBIfam" id="TIGR02075">
    <property type="entry name" value="pyrH_bact"/>
    <property type="match status" value="1"/>
</dbReference>
<feature type="binding site" evidence="11">
    <location>
        <begin position="18"/>
        <end position="21"/>
    </location>
    <ligand>
        <name>ATP</name>
        <dbReference type="ChEBI" id="CHEBI:30616"/>
    </ligand>
</feature>
<comment type="activity regulation">
    <text evidence="11">Inhibited by UTP.</text>
</comment>
<comment type="subunit">
    <text evidence="11">Homohexamer.</text>
</comment>
<protein>
    <recommendedName>
        <fullName evidence="11">Uridylate kinase</fullName>
        <shortName evidence="11">UK</shortName>
        <ecNumber evidence="11">2.7.4.22</ecNumber>
    </recommendedName>
    <alternativeName>
        <fullName evidence="11">Uridine monophosphate kinase</fullName>
        <shortName evidence="11">UMP kinase</shortName>
        <shortName evidence="11">UMPK</shortName>
    </alternativeName>
</protein>
<dbReference type="SUPFAM" id="SSF53633">
    <property type="entry name" value="Carbamate kinase-like"/>
    <property type="match status" value="1"/>
</dbReference>
<comment type="caution">
    <text evidence="11">Lacks conserved residue(s) required for the propagation of feature annotation.</text>
</comment>
<evidence type="ECO:0000256" key="3">
    <source>
        <dbReference type="ARBA" id="ARBA00007614"/>
    </source>
</evidence>
<dbReference type="Pfam" id="PF00696">
    <property type="entry name" value="AA_kinase"/>
    <property type="match status" value="1"/>
</dbReference>
<dbReference type="Proteomes" id="UP000070617">
    <property type="component" value="Unassembled WGS sequence"/>
</dbReference>
<dbReference type="InterPro" id="IPR011817">
    <property type="entry name" value="Uridylate_kinase"/>
</dbReference>
<dbReference type="InterPro" id="IPR001048">
    <property type="entry name" value="Asp/Glu/Uridylate_kinase"/>
</dbReference>
<comment type="catalytic activity">
    <reaction evidence="10 11">
        <text>UMP + ATP = UDP + ADP</text>
        <dbReference type="Rhea" id="RHEA:24400"/>
        <dbReference type="ChEBI" id="CHEBI:30616"/>
        <dbReference type="ChEBI" id="CHEBI:57865"/>
        <dbReference type="ChEBI" id="CHEBI:58223"/>
        <dbReference type="ChEBI" id="CHEBI:456216"/>
        <dbReference type="EC" id="2.7.4.22"/>
    </reaction>
</comment>
<dbReference type="CDD" id="cd04254">
    <property type="entry name" value="AAK_UMPK-PyrH-Ec"/>
    <property type="match status" value="1"/>
</dbReference>
<name>A0A133N6R1_9FUSO</name>
<evidence type="ECO:0000256" key="8">
    <source>
        <dbReference type="ARBA" id="ARBA00022840"/>
    </source>
</evidence>
<dbReference type="GO" id="GO:0005737">
    <property type="term" value="C:cytoplasm"/>
    <property type="evidence" value="ECO:0007669"/>
    <property type="project" value="UniProtKB-SubCell"/>
</dbReference>
<evidence type="ECO:0000256" key="7">
    <source>
        <dbReference type="ARBA" id="ARBA00022777"/>
    </source>
</evidence>
<evidence type="ECO:0000256" key="1">
    <source>
        <dbReference type="ARBA" id="ARBA00004496"/>
    </source>
</evidence>
<dbReference type="GO" id="GO:0044210">
    <property type="term" value="P:'de novo' CTP biosynthetic process"/>
    <property type="evidence" value="ECO:0007669"/>
    <property type="project" value="UniProtKB-UniRule"/>
</dbReference>
<dbReference type="InterPro" id="IPR015963">
    <property type="entry name" value="Uridylate_kinase_bac"/>
</dbReference>
<evidence type="ECO:0000256" key="2">
    <source>
        <dbReference type="ARBA" id="ARBA00004791"/>
    </source>
</evidence>
<feature type="binding site" evidence="11">
    <location>
        <position position="80"/>
    </location>
    <ligand>
        <name>UMP</name>
        <dbReference type="ChEBI" id="CHEBI:57865"/>
    </ligand>
</feature>
<dbReference type="HAMAP" id="MF_01220_B">
    <property type="entry name" value="PyrH_B"/>
    <property type="match status" value="1"/>
</dbReference>
<feature type="binding site" evidence="11">
    <location>
        <position position="65"/>
    </location>
    <ligand>
        <name>ATP</name>
        <dbReference type="ChEBI" id="CHEBI:30616"/>
    </ligand>
</feature>
<feature type="binding site" evidence="11">
    <location>
        <position position="168"/>
    </location>
    <ligand>
        <name>ATP</name>
        <dbReference type="ChEBI" id="CHEBI:30616"/>
    </ligand>
</feature>
<keyword evidence="9 11" id="KW-0665">Pyrimidine biosynthesis</keyword>
<feature type="binding site" evidence="11">
    <location>
        <begin position="141"/>
        <end position="148"/>
    </location>
    <ligand>
        <name>UMP</name>
        <dbReference type="ChEBI" id="CHEBI:57865"/>
    </ligand>
</feature>
<comment type="subcellular location">
    <subcellularLocation>
        <location evidence="1 11">Cytoplasm</location>
    </subcellularLocation>
</comment>
<comment type="function">
    <text evidence="11">Catalyzes the reversible phosphorylation of UMP to UDP.</text>
</comment>
<reference evidence="14" key="1">
    <citation type="submission" date="2016-01" db="EMBL/GenBank/DDBJ databases">
        <authorList>
            <person name="Mitreva M."/>
            <person name="Pepin K.H."/>
            <person name="Mihindukulasuriya K.A."/>
            <person name="Fulton R."/>
            <person name="Fronick C."/>
            <person name="O'Laughlin M."/>
            <person name="Miner T."/>
            <person name="Herter B."/>
            <person name="Rosa B.A."/>
            <person name="Cordes M."/>
            <person name="Tomlinson C."/>
            <person name="Wollam A."/>
            <person name="Palsikar V.B."/>
            <person name="Mardis E.R."/>
            <person name="Wilson R.K."/>
        </authorList>
    </citation>
    <scope>NUCLEOTIDE SEQUENCE [LARGE SCALE GENOMIC DNA]</scope>
    <source>
        <strain evidence="14">CMW8396</strain>
    </source>
</reference>
<dbReference type="FunFam" id="3.40.1160.10:FF:000001">
    <property type="entry name" value="Uridylate kinase"/>
    <property type="match status" value="1"/>
</dbReference>
<proteinExistence type="inferred from homology"/>
<evidence type="ECO:0000259" key="12">
    <source>
        <dbReference type="Pfam" id="PF00696"/>
    </source>
</evidence>
<keyword evidence="8 11" id="KW-0067">ATP-binding</keyword>
<evidence type="ECO:0000256" key="9">
    <source>
        <dbReference type="ARBA" id="ARBA00022975"/>
    </source>
</evidence>
<gene>
    <name evidence="11" type="primary">pyrH</name>
    <name evidence="13" type="ORF">HMPREF3206_01851</name>
</gene>
<keyword evidence="14" id="KW-1185">Reference proteome</keyword>
<dbReference type="Gene3D" id="3.40.1160.10">
    <property type="entry name" value="Acetylglutamate kinase-like"/>
    <property type="match status" value="1"/>
</dbReference>
<keyword evidence="6 11" id="KW-0547">Nucleotide-binding</keyword>
<comment type="pathway">
    <text evidence="2 11">Pyrimidine metabolism; CTP biosynthesis via de novo pathway; UDP from UMP (UMPK route): step 1/1.</text>
</comment>